<dbReference type="PROSITE" id="PS50893">
    <property type="entry name" value="ABC_TRANSPORTER_2"/>
    <property type="match status" value="1"/>
</dbReference>
<keyword evidence="11" id="KW-1185">Reference proteome</keyword>
<evidence type="ECO:0000313" key="11">
    <source>
        <dbReference type="Proteomes" id="UP001377804"/>
    </source>
</evidence>
<keyword evidence="4 10" id="KW-0067">ATP-binding</keyword>
<dbReference type="GO" id="GO:0005524">
    <property type="term" value="F:ATP binding"/>
    <property type="evidence" value="ECO:0007669"/>
    <property type="project" value="UniProtKB-KW"/>
</dbReference>
<dbReference type="InterPro" id="IPR036640">
    <property type="entry name" value="ABC1_TM_sf"/>
</dbReference>
<feature type="domain" description="ABC transporter" evidence="8">
    <location>
        <begin position="371"/>
        <end position="609"/>
    </location>
</feature>
<feature type="transmembrane region" description="Helical" evidence="7">
    <location>
        <begin position="182"/>
        <end position="206"/>
    </location>
</feature>
<sequence length="616" mass="68964">MAQSKTVNEFKKMRSYFTYANQLYPHVILIQFSLSIINTVRIFLNILFIGQLINLLINPSQAFMPPVLFTGLFLVALLAVNITADYLQAKSFTGMHYLNKNANTNLANKMLDVDYLTFTDSKFRDIYSSVKAGFTYTGSFMTFVSGILDGLVSFATTLVLAGGSLIFLFSTKSQDTSGFSQFANSIWFVVVAVILIIIPIIASFPLGKIQSRLFEKFYQINVSFNRTLEYYMSIVFRDPVYGKTLRLYDPKDKMVQGVIKEVDDQFTENSKIQTQSVAIGNLDTVLTFLVVAGFYLLIAIKGLTGAIAIGSVIIYVGYFQQIISSLSNLFLQWNNRRAAFKTIDQYIAFMNFDNEKTSGRDLTIPQEIQTIEFENVTYQYPGSETYAIRDLNLTIKAGERVAVVGRNGSGKTTLIKLLIGLASPTTGRILVNGKDITDFNVDDYQNLFSVVFQDFKLSAFSIVENITANSPYDKDRIKTALELAGIDEKVAQLPDGIQTPITQELSSSGVNFSGGELQKLAIARAWYKNAPVVILDEPTSALDPLSEAEMYEQFDNLIQAKTALYVSHRMSSTQFSSRIVVFDQGRLVEDGTHKTLMAEQGIYCNLFSEQAKYYQK</sequence>
<evidence type="ECO:0000259" key="9">
    <source>
        <dbReference type="PROSITE" id="PS50929"/>
    </source>
</evidence>
<dbReference type="InterPro" id="IPR039421">
    <property type="entry name" value="Type_1_exporter"/>
</dbReference>
<dbReference type="Gene3D" id="1.20.1560.10">
    <property type="entry name" value="ABC transporter type 1, transmembrane domain"/>
    <property type="match status" value="1"/>
</dbReference>
<evidence type="ECO:0000256" key="3">
    <source>
        <dbReference type="ARBA" id="ARBA00022741"/>
    </source>
</evidence>
<dbReference type="InterPro" id="IPR027417">
    <property type="entry name" value="P-loop_NTPase"/>
</dbReference>
<evidence type="ECO:0000313" key="10">
    <source>
        <dbReference type="EMBL" id="MEJ6348833.1"/>
    </source>
</evidence>
<dbReference type="InterPro" id="IPR011527">
    <property type="entry name" value="ABC1_TM_dom"/>
</dbReference>
<dbReference type="PROSITE" id="PS00211">
    <property type="entry name" value="ABC_TRANSPORTER_1"/>
    <property type="match status" value="1"/>
</dbReference>
<keyword evidence="2 7" id="KW-0812">Transmembrane</keyword>
<reference evidence="10 11" key="1">
    <citation type="submission" date="2023-10" db="EMBL/GenBank/DDBJ databases">
        <title>Holzapfeliella saturejae sp. nov. isolated from Satureja montana flowers.</title>
        <authorList>
            <person name="Alcantara C."/>
            <person name="Zuniga M."/>
            <person name="Landete J.M."/>
            <person name="Monedero V."/>
        </authorList>
    </citation>
    <scope>NUCLEOTIDE SEQUENCE [LARGE SCALE GENOMIC DNA]</scope>
    <source>
        <strain evidence="10 11">He02</strain>
    </source>
</reference>
<dbReference type="SMART" id="SM00382">
    <property type="entry name" value="AAA"/>
    <property type="match status" value="1"/>
</dbReference>
<dbReference type="InterPro" id="IPR003439">
    <property type="entry name" value="ABC_transporter-like_ATP-bd"/>
</dbReference>
<protein>
    <submittedName>
        <fullName evidence="10">ABC transporter ATP-binding protein</fullName>
    </submittedName>
</protein>
<name>A0ABU8SHJ4_9LACO</name>
<evidence type="ECO:0000256" key="6">
    <source>
        <dbReference type="ARBA" id="ARBA00023136"/>
    </source>
</evidence>
<feature type="transmembrane region" description="Helical" evidence="7">
    <location>
        <begin position="278"/>
        <end position="300"/>
    </location>
</feature>
<comment type="subcellular location">
    <subcellularLocation>
        <location evidence="1">Cell membrane</location>
        <topology evidence="1">Multi-pass membrane protein</topology>
    </subcellularLocation>
</comment>
<evidence type="ECO:0000256" key="2">
    <source>
        <dbReference type="ARBA" id="ARBA00022692"/>
    </source>
</evidence>
<dbReference type="RefSeq" id="WP_339970338.1">
    <property type="nucleotide sequence ID" value="NZ_JAWMWG010000004.1"/>
</dbReference>
<evidence type="ECO:0000259" key="8">
    <source>
        <dbReference type="PROSITE" id="PS50893"/>
    </source>
</evidence>
<feature type="transmembrane region" description="Helical" evidence="7">
    <location>
        <begin position="306"/>
        <end position="331"/>
    </location>
</feature>
<evidence type="ECO:0000256" key="1">
    <source>
        <dbReference type="ARBA" id="ARBA00004651"/>
    </source>
</evidence>
<dbReference type="InterPro" id="IPR017871">
    <property type="entry name" value="ABC_transporter-like_CS"/>
</dbReference>
<dbReference type="SUPFAM" id="SSF52540">
    <property type="entry name" value="P-loop containing nucleoside triphosphate hydrolases"/>
    <property type="match status" value="1"/>
</dbReference>
<comment type="caution">
    <text evidence="10">The sequence shown here is derived from an EMBL/GenBank/DDBJ whole genome shotgun (WGS) entry which is preliminary data.</text>
</comment>
<evidence type="ECO:0000256" key="4">
    <source>
        <dbReference type="ARBA" id="ARBA00022840"/>
    </source>
</evidence>
<feature type="domain" description="ABC transmembrane type-1" evidence="9">
    <location>
        <begin position="43"/>
        <end position="338"/>
    </location>
</feature>
<evidence type="ECO:0000256" key="5">
    <source>
        <dbReference type="ARBA" id="ARBA00022989"/>
    </source>
</evidence>
<dbReference type="EMBL" id="JAWMWG010000004">
    <property type="protein sequence ID" value="MEJ6348833.1"/>
    <property type="molecule type" value="Genomic_DNA"/>
</dbReference>
<dbReference type="InterPro" id="IPR003593">
    <property type="entry name" value="AAA+_ATPase"/>
</dbReference>
<feature type="transmembrane region" description="Helical" evidence="7">
    <location>
        <begin position="151"/>
        <end position="170"/>
    </location>
</feature>
<dbReference type="SUPFAM" id="SSF90123">
    <property type="entry name" value="ABC transporter transmembrane region"/>
    <property type="match status" value="1"/>
</dbReference>
<accession>A0ABU8SHJ4</accession>
<feature type="transmembrane region" description="Helical" evidence="7">
    <location>
        <begin position="68"/>
        <end position="87"/>
    </location>
</feature>
<dbReference type="Gene3D" id="3.40.50.300">
    <property type="entry name" value="P-loop containing nucleotide triphosphate hydrolases"/>
    <property type="match status" value="1"/>
</dbReference>
<dbReference type="PROSITE" id="PS50929">
    <property type="entry name" value="ABC_TM1F"/>
    <property type="match status" value="1"/>
</dbReference>
<keyword evidence="3" id="KW-0547">Nucleotide-binding</keyword>
<dbReference type="PANTHER" id="PTHR24221">
    <property type="entry name" value="ATP-BINDING CASSETTE SUB-FAMILY B"/>
    <property type="match status" value="1"/>
</dbReference>
<dbReference type="Proteomes" id="UP001377804">
    <property type="component" value="Unassembled WGS sequence"/>
</dbReference>
<dbReference type="PANTHER" id="PTHR24221:SF646">
    <property type="entry name" value="HAEMOLYSIN SECRETION ATP-BINDING PROTEIN"/>
    <property type="match status" value="1"/>
</dbReference>
<keyword evidence="6 7" id="KW-0472">Membrane</keyword>
<evidence type="ECO:0000256" key="7">
    <source>
        <dbReference type="SAM" id="Phobius"/>
    </source>
</evidence>
<feature type="transmembrane region" description="Helical" evidence="7">
    <location>
        <begin position="23"/>
        <end position="48"/>
    </location>
</feature>
<proteinExistence type="predicted"/>
<organism evidence="10 11">
    <name type="scientific">Holzapfeliella saturejae</name>
    <dbReference type="NCBI Taxonomy" id="3082953"/>
    <lineage>
        <taxon>Bacteria</taxon>
        <taxon>Bacillati</taxon>
        <taxon>Bacillota</taxon>
        <taxon>Bacilli</taxon>
        <taxon>Lactobacillales</taxon>
        <taxon>Lactobacillaceae</taxon>
        <taxon>Holzapfeliella</taxon>
    </lineage>
</organism>
<keyword evidence="5 7" id="KW-1133">Transmembrane helix</keyword>
<gene>
    <name evidence="10" type="ORF">R4Y45_06335</name>
</gene>
<dbReference type="Pfam" id="PF00005">
    <property type="entry name" value="ABC_tran"/>
    <property type="match status" value="1"/>
</dbReference>